<gene>
    <name evidence="2" type="ORF">TWF106_007401</name>
</gene>
<dbReference type="EMBL" id="WIWS01000004">
    <property type="protein sequence ID" value="KAF3228369.1"/>
    <property type="molecule type" value="Genomic_DNA"/>
</dbReference>
<sequence>MTGSSSDSDRRSQKPRVNIDLSHNKSIPHPPPTEEAAHREINITVGRDKGVTTLRSDEGALAEFPYFRARIASIRYGLHDATIINLTFEDIDPEGGTQVWNWMHGTTVKECLETKGEFGLQFRIHAMYVAAVEWKLEHLRKKLLEACREMLKSGIFGDLHGFVKMMTHIYSISPQEDQGDISDTINYAVKYYPVSKWWWIIKHDNEHSFYHRVAGLTFRNLDELVCTKCTLSTKPKHHSCIICGEKC</sequence>
<comment type="caution">
    <text evidence="2">The sequence shown here is derived from an EMBL/GenBank/DDBJ whole genome shotgun (WGS) entry which is preliminary data.</text>
</comment>
<feature type="region of interest" description="Disordered" evidence="1">
    <location>
        <begin position="1"/>
        <end position="37"/>
    </location>
</feature>
<accession>A0A7C8UVC1</accession>
<evidence type="ECO:0000313" key="3">
    <source>
        <dbReference type="Proteomes" id="UP000472727"/>
    </source>
</evidence>
<name>A0A7C8UVC1_ORBOL</name>
<evidence type="ECO:0008006" key="4">
    <source>
        <dbReference type="Google" id="ProtNLM"/>
    </source>
</evidence>
<dbReference type="Proteomes" id="UP000472727">
    <property type="component" value="Unassembled WGS sequence"/>
</dbReference>
<evidence type="ECO:0000256" key="1">
    <source>
        <dbReference type="SAM" id="MobiDB-lite"/>
    </source>
</evidence>
<evidence type="ECO:0000313" key="2">
    <source>
        <dbReference type="EMBL" id="KAF3228369.1"/>
    </source>
</evidence>
<protein>
    <recommendedName>
        <fullName evidence="4">BTB domain-containing protein</fullName>
    </recommendedName>
</protein>
<organism evidence="2 3">
    <name type="scientific">Orbilia oligospora</name>
    <name type="common">Nematode-trapping fungus</name>
    <name type="synonym">Arthrobotrys oligospora</name>
    <dbReference type="NCBI Taxonomy" id="2813651"/>
    <lineage>
        <taxon>Eukaryota</taxon>
        <taxon>Fungi</taxon>
        <taxon>Dikarya</taxon>
        <taxon>Ascomycota</taxon>
        <taxon>Pezizomycotina</taxon>
        <taxon>Orbiliomycetes</taxon>
        <taxon>Orbiliales</taxon>
        <taxon>Orbiliaceae</taxon>
        <taxon>Orbilia</taxon>
    </lineage>
</organism>
<proteinExistence type="predicted"/>
<reference evidence="2 3" key="1">
    <citation type="submission" date="2019-06" db="EMBL/GenBank/DDBJ databases">
        <authorList>
            <person name="Palmer J.M."/>
        </authorList>
    </citation>
    <scope>NUCLEOTIDE SEQUENCE [LARGE SCALE GENOMIC DNA]</scope>
    <source>
        <strain evidence="2 3">TWF106</strain>
    </source>
</reference>
<dbReference type="AlphaFoldDB" id="A0A7C8UVC1"/>